<dbReference type="PANTHER" id="PTHR13932">
    <property type="entry name" value="COPROPORPHYRINIGEN III OXIDASE"/>
    <property type="match status" value="1"/>
</dbReference>
<keyword evidence="2" id="KW-0479">Metal-binding</keyword>
<dbReference type="AlphaFoldDB" id="A0A831KCY9"/>
<keyword evidence="2" id="KW-0349">Heme</keyword>
<dbReference type="SMART" id="SM00729">
    <property type="entry name" value="Elp3"/>
    <property type="match status" value="1"/>
</dbReference>
<organism evidence="4">
    <name type="scientific">Thiolapillus brandeum</name>
    <dbReference type="NCBI Taxonomy" id="1076588"/>
    <lineage>
        <taxon>Bacteria</taxon>
        <taxon>Pseudomonadati</taxon>
        <taxon>Pseudomonadota</taxon>
        <taxon>Gammaproteobacteria</taxon>
        <taxon>Chromatiales</taxon>
        <taxon>Sedimenticolaceae</taxon>
        <taxon>Thiolapillus</taxon>
    </lineage>
</organism>
<comment type="subcellular location">
    <subcellularLocation>
        <location evidence="2">Cytoplasm</location>
    </subcellularLocation>
</comment>
<keyword evidence="2" id="KW-0411">Iron-sulfur</keyword>
<sequence>IFIGGGTPSLFSGTAIGTLLQGIRDRLAVATDAEITLEANPGAVDARHFAGYHAAGINRLSIGVQSFDATHLQLLGRIHTPEQARQAVAIATDAGFDNINLDLMYGLPEQDPQQALSDLAQALELAPQHLSWYQLTIEPNTRFYHQPPPTPDEELLWEMQQQGQEFLHTAGYIQYEVSAYAQHGKESGHNLNYWTFGDYLAIGAGAHAKLSTESGVIRYSRERHPQAYMQHSGERINLRQLTADDLQLEFMMNAMRLTQGVAVSLFEQRTGLDVDCLCRGIAQAQELGLLERNTERLRPTPNGRAFLNELLLLFDPA</sequence>
<dbReference type="InterPro" id="IPR004559">
    <property type="entry name" value="HemW-like"/>
</dbReference>
<keyword evidence="2" id="KW-0963">Cytoplasm</keyword>
<evidence type="ECO:0000256" key="1">
    <source>
        <dbReference type="ARBA" id="ARBA00006100"/>
    </source>
</evidence>
<feature type="non-terminal residue" evidence="4">
    <location>
        <position position="1"/>
    </location>
</feature>
<feature type="domain" description="Radical SAM core" evidence="3">
    <location>
        <begin position="1"/>
        <end position="176"/>
    </location>
</feature>
<dbReference type="InterPro" id="IPR034505">
    <property type="entry name" value="Coproporphyrinogen-III_oxidase"/>
</dbReference>
<evidence type="ECO:0000256" key="2">
    <source>
        <dbReference type="RuleBase" id="RU364116"/>
    </source>
</evidence>
<dbReference type="InterPro" id="IPR058240">
    <property type="entry name" value="rSAM_sf"/>
</dbReference>
<evidence type="ECO:0000259" key="3">
    <source>
        <dbReference type="PROSITE" id="PS51918"/>
    </source>
</evidence>
<keyword evidence="2" id="KW-0949">S-adenosyl-L-methionine</keyword>
<name>A0A831KCY9_9GAMM</name>
<dbReference type="GO" id="GO:0004109">
    <property type="term" value="F:coproporphyrinogen oxidase activity"/>
    <property type="evidence" value="ECO:0007669"/>
    <property type="project" value="InterPro"/>
</dbReference>
<dbReference type="GO" id="GO:0006779">
    <property type="term" value="P:porphyrin-containing compound biosynthetic process"/>
    <property type="evidence" value="ECO:0007669"/>
    <property type="project" value="InterPro"/>
</dbReference>
<protein>
    <recommendedName>
        <fullName evidence="2">Heme chaperone HemW</fullName>
    </recommendedName>
</protein>
<dbReference type="Gene3D" id="3.30.750.200">
    <property type="match status" value="1"/>
</dbReference>
<comment type="caution">
    <text evidence="4">The sequence shown here is derived from an EMBL/GenBank/DDBJ whole genome shotgun (WGS) entry which is preliminary data.</text>
</comment>
<gene>
    <name evidence="4" type="primary">hemW</name>
    <name evidence="4" type="ORF">ENG92_05865</name>
</gene>
<dbReference type="InterPro" id="IPR010723">
    <property type="entry name" value="HemN_C"/>
</dbReference>
<dbReference type="NCBIfam" id="TIGR00539">
    <property type="entry name" value="hemN_rel"/>
    <property type="match status" value="1"/>
</dbReference>
<dbReference type="Proteomes" id="UP000885822">
    <property type="component" value="Unassembled WGS sequence"/>
</dbReference>
<dbReference type="Pfam" id="PF04055">
    <property type="entry name" value="Radical_SAM"/>
    <property type="match status" value="1"/>
</dbReference>
<reference evidence="4" key="1">
    <citation type="journal article" date="2020" name="mSystems">
        <title>Genome- and Community-Level Interaction Insights into Carbon Utilization and Element Cycling Functions of Hydrothermarchaeota in Hydrothermal Sediment.</title>
        <authorList>
            <person name="Zhou Z."/>
            <person name="Liu Y."/>
            <person name="Xu W."/>
            <person name="Pan J."/>
            <person name="Luo Z.H."/>
            <person name="Li M."/>
        </authorList>
    </citation>
    <scope>NUCLEOTIDE SEQUENCE [LARGE SCALE GENOMIC DNA]</scope>
    <source>
        <strain evidence="4">HyVt-26</strain>
    </source>
</reference>
<evidence type="ECO:0000313" key="4">
    <source>
        <dbReference type="EMBL" id="HDK38524.1"/>
    </source>
</evidence>
<comment type="function">
    <text evidence="2">Probably acts as a heme chaperone, transferring heme to an unknown acceptor. Binds one molecule of heme per monomer, possibly covalently. Binds 1 [4Fe-4S] cluster. The cluster is coordinated with 3 cysteines and an exchangeable S-adenosyl-L-methionine.</text>
</comment>
<dbReference type="SUPFAM" id="SSF102114">
    <property type="entry name" value="Radical SAM enzymes"/>
    <property type="match status" value="1"/>
</dbReference>
<proteinExistence type="inferred from homology"/>
<dbReference type="PROSITE" id="PS51918">
    <property type="entry name" value="RADICAL_SAM"/>
    <property type="match status" value="1"/>
</dbReference>
<dbReference type="EMBL" id="DRCV01000260">
    <property type="protein sequence ID" value="HDK38524.1"/>
    <property type="molecule type" value="Genomic_DNA"/>
</dbReference>
<accession>A0A831KCY9</accession>
<dbReference type="GO" id="GO:0046872">
    <property type="term" value="F:metal ion binding"/>
    <property type="evidence" value="ECO:0007669"/>
    <property type="project" value="UniProtKB-UniRule"/>
</dbReference>
<dbReference type="Pfam" id="PF06969">
    <property type="entry name" value="HemN_C"/>
    <property type="match status" value="1"/>
</dbReference>
<dbReference type="PANTHER" id="PTHR13932:SF5">
    <property type="entry name" value="RADICAL S-ADENOSYL METHIONINE DOMAIN-CONTAINING PROTEIN 1, MITOCHONDRIAL"/>
    <property type="match status" value="1"/>
</dbReference>
<keyword evidence="2" id="KW-0004">4Fe-4S</keyword>
<dbReference type="GO" id="GO:0005737">
    <property type="term" value="C:cytoplasm"/>
    <property type="evidence" value="ECO:0007669"/>
    <property type="project" value="UniProtKB-SubCell"/>
</dbReference>
<keyword evidence="2" id="KW-0408">Iron</keyword>
<dbReference type="InterPro" id="IPR007197">
    <property type="entry name" value="rSAM"/>
</dbReference>
<dbReference type="InterPro" id="IPR006638">
    <property type="entry name" value="Elp3/MiaA/NifB-like_rSAM"/>
</dbReference>
<dbReference type="GO" id="GO:0051539">
    <property type="term" value="F:4 iron, 4 sulfur cluster binding"/>
    <property type="evidence" value="ECO:0007669"/>
    <property type="project" value="UniProtKB-UniRule"/>
</dbReference>
<comment type="similarity">
    <text evidence="1">Belongs to the anaerobic coproporphyrinogen-III oxidase family. HemW subfamily.</text>
</comment>
<keyword evidence="2" id="KW-0143">Chaperone</keyword>